<gene>
    <name evidence="2" type="ORF">GPAL_1005</name>
</gene>
<keyword evidence="3" id="KW-1185">Reference proteome</keyword>
<protein>
    <submittedName>
        <fullName evidence="2">Uncharacterized protein</fullName>
    </submittedName>
</protein>
<evidence type="ECO:0000256" key="1">
    <source>
        <dbReference type="SAM" id="Phobius"/>
    </source>
</evidence>
<accession>K6Y529</accession>
<reference evidence="3" key="1">
    <citation type="journal article" date="2014" name="Environ. Microbiol.">
        <title>Comparative genomics of the marine bacterial genus Glaciecola reveals the high degree of genomic diversity and genomic characteristic for cold adaptation.</title>
        <authorList>
            <person name="Qin Q.L."/>
            <person name="Xie B.B."/>
            <person name="Yu Y."/>
            <person name="Shu Y.L."/>
            <person name="Rong J.C."/>
            <person name="Zhang Y.J."/>
            <person name="Zhao D.L."/>
            <person name="Chen X.L."/>
            <person name="Zhang X.Y."/>
            <person name="Chen B."/>
            <person name="Zhou B.C."/>
            <person name="Zhang Y.Z."/>
        </authorList>
    </citation>
    <scope>NUCLEOTIDE SEQUENCE [LARGE SCALE GENOMIC DNA]</scope>
    <source>
        <strain evidence="3">ACAM 615</strain>
    </source>
</reference>
<keyword evidence="1" id="KW-0472">Membrane</keyword>
<comment type="caution">
    <text evidence="2">The sequence shown here is derived from an EMBL/GenBank/DDBJ whole genome shotgun (WGS) entry which is preliminary data.</text>
</comment>
<dbReference type="EMBL" id="BAEQ01000016">
    <property type="protein sequence ID" value="GAC27884.1"/>
    <property type="molecule type" value="Genomic_DNA"/>
</dbReference>
<organism evidence="2 3">
    <name type="scientific">Brumicola pallidula DSM 14239 = ACAM 615</name>
    <dbReference type="NCBI Taxonomy" id="1121922"/>
    <lineage>
        <taxon>Bacteria</taxon>
        <taxon>Pseudomonadati</taxon>
        <taxon>Pseudomonadota</taxon>
        <taxon>Gammaproteobacteria</taxon>
        <taxon>Alteromonadales</taxon>
        <taxon>Alteromonadaceae</taxon>
        <taxon>Brumicola</taxon>
    </lineage>
</organism>
<sequence length="46" mass="5386">MFRQSVLKNSLVFAVQRVCNSANQPRSFIVNMSVWFVILVAFMFLF</sequence>
<dbReference type="Proteomes" id="UP000006251">
    <property type="component" value="Unassembled WGS sequence"/>
</dbReference>
<keyword evidence="1" id="KW-1133">Transmembrane helix</keyword>
<dbReference type="AlphaFoldDB" id="K6Y529"/>
<evidence type="ECO:0000313" key="3">
    <source>
        <dbReference type="Proteomes" id="UP000006251"/>
    </source>
</evidence>
<proteinExistence type="predicted"/>
<evidence type="ECO:0000313" key="2">
    <source>
        <dbReference type="EMBL" id="GAC27884.1"/>
    </source>
</evidence>
<name>K6Y529_9ALTE</name>
<feature type="transmembrane region" description="Helical" evidence="1">
    <location>
        <begin position="28"/>
        <end position="45"/>
    </location>
</feature>
<keyword evidence="1" id="KW-0812">Transmembrane</keyword>